<evidence type="ECO:0000256" key="1">
    <source>
        <dbReference type="SAM" id="MobiDB-lite"/>
    </source>
</evidence>
<keyword evidence="4" id="KW-1185">Reference proteome</keyword>
<proteinExistence type="predicted"/>
<feature type="region of interest" description="Disordered" evidence="1">
    <location>
        <begin position="1"/>
        <end position="175"/>
    </location>
</feature>
<evidence type="ECO:0000313" key="4">
    <source>
        <dbReference type="Proteomes" id="UP001611450"/>
    </source>
</evidence>
<dbReference type="RefSeq" id="WP_396946508.1">
    <property type="nucleotide sequence ID" value="NZ_JBIRXV010000007.1"/>
</dbReference>
<keyword evidence="2" id="KW-0812">Transmembrane</keyword>
<evidence type="ECO:0000256" key="2">
    <source>
        <dbReference type="SAM" id="Phobius"/>
    </source>
</evidence>
<keyword evidence="2" id="KW-0472">Membrane</keyword>
<protein>
    <recommendedName>
        <fullName evidence="5">Lumazine-binding protein</fullName>
    </recommendedName>
</protein>
<name>A0ABW7WQR7_9NOCA</name>
<reference evidence="3 4" key="1">
    <citation type="submission" date="2024-10" db="EMBL/GenBank/DDBJ databases">
        <title>The Natural Products Discovery Center: Release of the First 8490 Sequenced Strains for Exploring Actinobacteria Biosynthetic Diversity.</title>
        <authorList>
            <person name="Kalkreuter E."/>
            <person name="Kautsar S.A."/>
            <person name="Yang D."/>
            <person name="Bader C.D."/>
            <person name="Teijaro C.N."/>
            <person name="Fluegel L."/>
            <person name="Davis C.M."/>
            <person name="Simpson J.R."/>
            <person name="Lauterbach L."/>
            <person name="Steele A.D."/>
            <person name="Gui C."/>
            <person name="Meng S."/>
            <person name="Li G."/>
            <person name="Viehrig K."/>
            <person name="Ye F."/>
            <person name="Su P."/>
            <person name="Kiefer A.F."/>
            <person name="Nichols A."/>
            <person name="Cepeda A.J."/>
            <person name="Yan W."/>
            <person name="Fan B."/>
            <person name="Jiang Y."/>
            <person name="Adhikari A."/>
            <person name="Zheng C.-J."/>
            <person name="Schuster L."/>
            <person name="Cowan T.M."/>
            <person name="Smanski M.J."/>
            <person name="Chevrette M.G."/>
            <person name="De Carvalho L.P.S."/>
            <person name="Shen B."/>
        </authorList>
    </citation>
    <scope>NUCLEOTIDE SEQUENCE [LARGE SCALE GENOMIC DNA]</scope>
    <source>
        <strain evidence="3 4">NPDC019626</strain>
    </source>
</reference>
<feature type="compositionally biased region" description="Low complexity" evidence="1">
    <location>
        <begin position="166"/>
        <end position="175"/>
    </location>
</feature>
<gene>
    <name evidence="3" type="ORF">ACH47G_28130</name>
</gene>
<feature type="transmembrane region" description="Helical" evidence="2">
    <location>
        <begin position="182"/>
        <end position="205"/>
    </location>
</feature>
<feature type="compositionally biased region" description="Pro residues" evidence="1">
    <location>
        <begin position="1"/>
        <end position="11"/>
    </location>
</feature>
<dbReference type="InterPro" id="IPR032710">
    <property type="entry name" value="NTF2-like_dom_sf"/>
</dbReference>
<comment type="caution">
    <text evidence="3">The sequence shown here is derived from an EMBL/GenBank/DDBJ whole genome shotgun (WGS) entry which is preliminary data.</text>
</comment>
<feature type="compositionally biased region" description="Pro residues" evidence="1">
    <location>
        <begin position="71"/>
        <end position="104"/>
    </location>
</feature>
<sequence length="322" mass="33320">MIRKPQPPGPAPAQERAAESAPAEAQNPPGSDDVTMAMPVVGMDDAKTVALPIQRPADGGKPGTDRVVTPPAGPVPVTKPPSTPRPAPGPKQPGPHGPAAPPQHGPGVEDTRPSPQRPQGRPRQVATAPSPADVQQTVPAQSMGDPRAPQTRPVAPPQRIPPAPQPGAGASATGPARPDRRLIVFGAAAVAVLALIGVIVALVTMSGDESPEAQVRSAITSYTDALKSGDLDALRSTTCGPLHDFYQGIPSDQFAGVHKLSMERKNIPVVDSIDAIRITDGTAIAQATVYTEADPAKRSARTFDLQRTDDGWKVCDPPSSTQ</sequence>
<keyword evidence="2" id="KW-1133">Transmembrane helix</keyword>
<dbReference type="EMBL" id="JBIRXV010000007">
    <property type="protein sequence ID" value="MFI2324369.1"/>
    <property type="molecule type" value="Genomic_DNA"/>
</dbReference>
<feature type="compositionally biased region" description="Pro residues" evidence="1">
    <location>
        <begin position="154"/>
        <end position="165"/>
    </location>
</feature>
<dbReference type="Gene3D" id="3.10.450.50">
    <property type="match status" value="1"/>
</dbReference>
<accession>A0ABW7WQR7</accession>
<dbReference type="Proteomes" id="UP001611450">
    <property type="component" value="Unassembled WGS sequence"/>
</dbReference>
<organism evidence="3 4">
    <name type="scientific">Nocardia beijingensis</name>
    <dbReference type="NCBI Taxonomy" id="95162"/>
    <lineage>
        <taxon>Bacteria</taxon>
        <taxon>Bacillati</taxon>
        <taxon>Actinomycetota</taxon>
        <taxon>Actinomycetes</taxon>
        <taxon>Mycobacteriales</taxon>
        <taxon>Nocardiaceae</taxon>
        <taxon>Nocardia</taxon>
    </lineage>
</organism>
<dbReference type="SUPFAM" id="SSF54427">
    <property type="entry name" value="NTF2-like"/>
    <property type="match status" value="1"/>
</dbReference>
<feature type="compositionally biased region" description="Low complexity" evidence="1">
    <location>
        <begin position="113"/>
        <end position="124"/>
    </location>
</feature>
<evidence type="ECO:0000313" key="3">
    <source>
        <dbReference type="EMBL" id="MFI2324369.1"/>
    </source>
</evidence>
<evidence type="ECO:0008006" key="5">
    <source>
        <dbReference type="Google" id="ProtNLM"/>
    </source>
</evidence>